<evidence type="ECO:0000313" key="2">
    <source>
        <dbReference type="EMBL" id="CAH2073318.1"/>
    </source>
</evidence>
<keyword evidence="3" id="KW-1185">Reference proteome</keyword>
<name>A0ABN8J227_9NEOP</name>
<reference evidence="2" key="1">
    <citation type="submission" date="2022-03" db="EMBL/GenBank/DDBJ databases">
        <authorList>
            <person name="Martin H S."/>
        </authorList>
    </citation>
    <scope>NUCLEOTIDE SEQUENCE</scope>
</reference>
<dbReference type="Proteomes" id="UP000837857">
    <property type="component" value="Chromosome 7"/>
</dbReference>
<accession>A0ABN8J227</accession>
<evidence type="ECO:0000313" key="3">
    <source>
        <dbReference type="Proteomes" id="UP000837857"/>
    </source>
</evidence>
<evidence type="ECO:0000256" key="1">
    <source>
        <dbReference type="SAM" id="MobiDB-lite"/>
    </source>
</evidence>
<feature type="non-terminal residue" evidence="2">
    <location>
        <position position="1"/>
    </location>
</feature>
<feature type="region of interest" description="Disordered" evidence="1">
    <location>
        <begin position="85"/>
        <end position="104"/>
    </location>
</feature>
<proteinExistence type="predicted"/>
<sequence>MHCQTNGQFNGQAESSPRVWFSINRAEFTPRAASRSSRLWFHKKPLRARRFGVKRERDLGAVDKNYLFAWGAAIRGAGRVCARDLSTPRPKPARLSGHSLVLSR</sequence>
<dbReference type="EMBL" id="OW152819">
    <property type="protein sequence ID" value="CAH2073318.1"/>
    <property type="molecule type" value="Genomic_DNA"/>
</dbReference>
<organism evidence="2 3">
    <name type="scientific">Iphiclides podalirius</name>
    <name type="common">scarce swallowtail</name>
    <dbReference type="NCBI Taxonomy" id="110791"/>
    <lineage>
        <taxon>Eukaryota</taxon>
        <taxon>Metazoa</taxon>
        <taxon>Ecdysozoa</taxon>
        <taxon>Arthropoda</taxon>
        <taxon>Hexapoda</taxon>
        <taxon>Insecta</taxon>
        <taxon>Pterygota</taxon>
        <taxon>Neoptera</taxon>
        <taxon>Endopterygota</taxon>
        <taxon>Lepidoptera</taxon>
        <taxon>Glossata</taxon>
        <taxon>Ditrysia</taxon>
        <taxon>Papilionoidea</taxon>
        <taxon>Papilionidae</taxon>
        <taxon>Papilioninae</taxon>
        <taxon>Iphiclides</taxon>
    </lineage>
</organism>
<gene>
    <name evidence="2" type="ORF">IPOD504_LOCUS15583</name>
</gene>
<protein>
    <submittedName>
        <fullName evidence="2">Uncharacterized protein</fullName>
    </submittedName>
</protein>